<proteinExistence type="predicted"/>
<name>M8BUG9_AEGTA</name>
<organism evidence="1">
    <name type="scientific">Aegilops tauschii</name>
    <name type="common">Tausch's goatgrass</name>
    <name type="synonym">Aegilops squarrosa</name>
    <dbReference type="NCBI Taxonomy" id="37682"/>
    <lineage>
        <taxon>Eukaryota</taxon>
        <taxon>Viridiplantae</taxon>
        <taxon>Streptophyta</taxon>
        <taxon>Embryophyta</taxon>
        <taxon>Tracheophyta</taxon>
        <taxon>Spermatophyta</taxon>
        <taxon>Magnoliopsida</taxon>
        <taxon>Liliopsida</taxon>
        <taxon>Poales</taxon>
        <taxon>Poaceae</taxon>
        <taxon>BOP clade</taxon>
        <taxon>Pooideae</taxon>
        <taxon>Triticodae</taxon>
        <taxon>Triticeae</taxon>
        <taxon>Triticinae</taxon>
        <taxon>Aegilops</taxon>
    </lineage>
</organism>
<protein>
    <submittedName>
        <fullName evidence="1">Uncharacterized protein</fullName>
    </submittedName>
</protein>
<dbReference type="AlphaFoldDB" id="M8BUG9"/>
<evidence type="ECO:0000313" key="1">
    <source>
        <dbReference type="EnsemblPlants" id="EMT25463"/>
    </source>
</evidence>
<sequence>MKRRRDVIKVPTRWSPRRYDWQLIQVFELDELTDGNTQLVPVEDVGRDRAVFVGEVACFSASTRTFPCVAGNAVYPGAAGVCCPPVGVRYLADKTMDPPFQFTTDNETLPRVLIEGKPLKVCRRGRPDVNLVPVARPPSKSTSAVARVSRVASKTNLHPQFHIERFEQRKWKRCVVQWCSRDGSHASRREGDICSISFPRASLADPVYR</sequence>
<dbReference type="ExpressionAtlas" id="M8BUG9">
    <property type="expression patterns" value="baseline"/>
</dbReference>
<reference evidence="1" key="1">
    <citation type="submission" date="2015-06" db="UniProtKB">
        <authorList>
            <consortium name="EnsemblPlants"/>
        </authorList>
    </citation>
    <scope>IDENTIFICATION</scope>
</reference>
<dbReference type="EnsemblPlants" id="EMT25463">
    <property type="protein sequence ID" value="EMT25463"/>
    <property type="gene ID" value="F775_22738"/>
</dbReference>
<accession>M8BUG9</accession>